<feature type="compositionally biased region" description="Acidic residues" evidence="14">
    <location>
        <begin position="23"/>
        <end position="33"/>
    </location>
</feature>
<keyword evidence="9" id="KW-0862">Zinc</keyword>
<keyword evidence="13" id="KW-0175">Coiled coil</keyword>
<keyword evidence="6 12" id="KW-0949">S-adenosyl-L-methionine</keyword>
<evidence type="ECO:0000256" key="7">
    <source>
        <dbReference type="ARBA" id="ARBA00022723"/>
    </source>
</evidence>
<feature type="region of interest" description="Disordered" evidence="14">
    <location>
        <begin position="1"/>
        <end position="33"/>
    </location>
</feature>
<dbReference type="Gene3D" id="3.40.50.150">
    <property type="entry name" value="Vaccinia Virus protein VP39"/>
    <property type="match status" value="1"/>
</dbReference>
<feature type="domain" description="Protein arginine N-methyltransferase" evidence="17">
    <location>
        <begin position="343"/>
        <end position="526"/>
    </location>
</feature>
<comment type="catalytic activity">
    <reaction evidence="11">
        <text>L-arginyl-[protein] + S-adenosyl-L-methionine = N(omega)-methyl-L-arginyl-[protein] + S-adenosyl-L-homocysteine + H(+)</text>
        <dbReference type="Rhea" id="RHEA:48100"/>
        <dbReference type="Rhea" id="RHEA-COMP:10532"/>
        <dbReference type="Rhea" id="RHEA-COMP:11990"/>
        <dbReference type="ChEBI" id="CHEBI:15378"/>
        <dbReference type="ChEBI" id="CHEBI:29965"/>
        <dbReference type="ChEBI" id="CHEBI:57856"/>
        <dbReference type="ChEBI" id="CHEBI:59789"/>
        <dbReference type="ChEBI" id="CHEBI:65280"/>
    </reaction>
    <physiologicalReaction direction="left-to-right" evidence="11">
        <dbReference type="Rhea" id="RHEA:48101"/>
    </physiologicalReaction>
</comment>
<feature type="domain" description="Protein arginine N-methyltransferase 3-like C2H2 zinc finger" evidence="16">
    <location>
        <begin position="68"/>
        <end position="111"/>
    </location>
</feature>
<organism evidence="18 19">
    <name type="scientific">Bionectria ochroleuca</name>
    <name type="common">Gliocladium roseum</name>
    <dbReference type="NCBI Taxonomy" id="29856"/>
    <lineage>
        <taxon>Eukaryota</taxon>
        <taxon>Fungi</taxon>
        <taxon>Dikarya</taxon>
        <taxon>Ascomycota</taxon>
        <taxon>Pezizomycotina</taxon>
        <taxon>Sordariomycetes</taxon>
        <taxon>Hypocreomycetidae</taxon>
        <taxon>Hypocreales</taxon>
        <taxon>Bionectriaceae</taxon>
        <taxon>Clonostachys</taxon>
    </lineage>
</organism>
<dbReference type="PROSITE" id="PS51678">
    <property type="entry name" value="SAM_MT_PRMT"/>
    <property type="match status" value="1"/>
</dbReference>
<protein>
    <recommendedName>
        <fullName evidence="2">type I protein arginine methyltransferase</fullName>
        <ecNumber evidence="2">2.1.1.319</ecNumber>
    </recommendedName>
</protein>
<dbReference type="CDD" id="cd02440">
    <property type="entry name" value="AdoMet_MTases"/>
    <property type="match status" value="1"/>
</dbReference>
<dbReference type="PANTHER" id="PTHR11006">
    <property type="entry name" value="PROTEIN ARGININE N-METHYLTRANSFERASE"/>
    <property type="match status" value="1"/>
</dbReference>
<keyword evidence="3" id="KW-0963">Cytoplasm</keyword>
<dbReference type="EMBL" id="CABFNS010000750">
    <property type="protein sequence ID" value="VUC26509.1"/>
    <property type="molecule type" value="Genomic_DNA"/>
</dbReference>
<keyword evidence="4 12" id="KW-0489">Methyltransferase</keyword>
<evidence type="ECO:0000256" key="9">
    <source>
        <dbReference type="ARBA" id="ARBA00022833"/>
    </source>
</evidence>
<dbReference type="InterPro" id="IPR036236">
    <property type="entry name" value="Znf_C2H2_sf"/>
</dbReference>
<feature type="coiled-coil region" evidence="13">
    <location>
        <begin position="142"/>
        <end position="169"/>
    </location>
</feature>
<dbReference type="InterPro" id="IPR029063">
    <property type="entry name" value="SAM-dependent_MTases_sf"/>
</dbReference>
<dbReference type="InterPro" id="IPR055135">
    <property type="entry name" value="PRMT_dom"/>
</dbReference>
<comment type="catalytic activity">
    <reaction evidence="10">
        <text>L-arginyl-[protein] + 2 S-adenosyl-L-methionine = N(omega),N(omega)-dimethyl-L-arginyl-[protein] + 2 S-adenosyl-L-homocysteine + 2 H(+)</text>
        <dbReference type="Rhea" id="RHEA:48096"/>
        <dbReference type="Rhea" id="RHEA-COMP:10532"/>
        <dbReference type="Rhea" id="RHEA-COMP:11991"/>
        <dbReference type="ChEBI" id="CHEBI:15378"/>
        <dbReference type="ChEBI" id="CHEBI:29965"/>
        <dbReference type="ChEBI" id="CHEBI:57856"/>
        <dbReference type="ChEBI" id="CHEBI:59789"/>
        <dbReference type="ChEBI" id="CHEBI:61897"/>
        <dbReference type="EC" id="2.1.1.319"/>
    </reaction>
    <physiologicalReaction direction="left-to-right" evidence="10">
        <dbReference type="Rhea" id="RHEA:48097"/>
    </physiologicalReaction>
</comment>
<evidence type="ECO:0000256" key="8">
    <source>
        <dbReference type="ARBA" id="ARBA00022771"/>
    </source>
</evidence>
<evidence type="ECO:0000256" key="13">
    <source>
        <dbReference type="SAM" id="Coils"/>
    </source>
</evidence>
<dbReference type="SUPFAM" id="SSF57667">
    <property type="entry name" value="beta-beta-alpha zinc fingers"/>
    <property type="match status" value="1"/>
</dbReference>
<evidence type="ECO:0000256" key="4">
    <source>
        <dbReference type="ARBA" id="ARBA00022603"/>
    </source>
</evidence>
<dbReference type="Proteomes" id="UP000766486">
    <property type="component" value="Unassembled WGS sequence"/>
</dbReference>
<evidence type="ECO:0000256" key="2">
    <source>
        <dbReference type="ARBA" id="ARBA00011925"/>
    </source>
</evidence>
<keyword evidence="8" id="KW-0863">Zinc-finger</keyword>
<evidence type="ECO:0000256" key="11">
    <source>
        <dbReference type="ARBA" id="ARBA00049303"/>
    </source>
</evidence>
<evidence type="ECO:0000256" key="12">
    <source>
        <dbReference type="PROSITE-ProRule" id="PRU01015"/>
    </source>
</evidence>
<dbReference type="InterPro" id="IPR049482">
    <property type="entry name" value="ANM3-like_C2H2_Zf"/>
</dbReference>
<evidence type="ECO:0000256" key="3">
    <source>
        <dbReference type="ARBA" id="ARBA00022490"/>
    </source>
</evidence>
<dbReference type="Gene3D" id="2.70.160.11">
    <property type="entry name" value="Hnrnp arginine n-methyltransferase1"/>
    <property type="match status" value="1"/>
</dbReference>
<evidence type="ECO:0000259" key="17">
    <source>
        <dbReference type="Pfam" id="PF22528"/>
    </source>
</evidence>
<dbReference type="InterPro" id="IPR025799">
    <property type="entry name" value="Arg_MeTrfase"/>
</dbReference>
<sequence length="537" mass="60383">MSDFPPGAASDKSDTESSGGDSEWQDVEPDEETSTVVSFFDQQTFATPTEMLAHSKEKHGFDFLATQRRLNLDFYGAIKLANYVRYQVQQGQSLPAEITLADLEHERYLKPVLENDALLFSLDDVLEANQGEDDSPLDAASANALLTRNKELEEELEAIRNQFANYRLTVEQTLDRRWGDDELPKPGAAAPKKDNSEYYFESYAAHEIHETMLKDAVRTDAYRDFMYNNKDIFKDKVVLDIGCGTGILSMFCAKAGASRVIAVDKSDIILKARENIFNNGLSDTITCVKGAMEEVVLPVDQVDIIVSEWMGYFLLYEAMLPSVLYARDKYLRPGGIIAPSSMTMWMAPVADPEFVSDHINYWKDVYGFNMKAMQEGIYDEARVEVLPKESICGKPYPFKVLDLRTVTKQDLSFTAKWESSLTKDIDELDGFAIWFDNFFATSADEPVPEAETLPDAFAKQKPGNVGFTTGPFDTPTHWKQGLLLINPDGSYKDLAAQTKLAGEVTYAVLEENERALSIGAEWNLNGEKPRKQSWKMK</sequence>
<evidence type="ECO:0000259" key="15">
    <source>
        <dbReference type="Pfam" id="PF13649"/>
    </source>
</evidence>
<keyword evidence="7" id="KW-0479">Metal-binding</keyword>
<dbReference type="SUPFAM" id="SSF53335">
    <property type="entry name" value="S-adenosyl-L-methionine-dependent methyltransferases"/>
    <property type="match status" value="1"/>
</dbReference>
<accession>A0ABY6U6A9</accession>
<evidence type="ECO:0000256" key="10">
    <source>
        <dbReference type="ARBA" id="ARBA00047384"/>
    </source>
</evidence>
<proteinExistence type="predicted"/>
<reference evidence="18 19" key="1">
    <citation type="submission" date="2019-06" db="EMBL/GenBank/DDBJ databases">
        <authorList>
            <person name="Broberg M."/>
        </authorList>
    </citation>
    <scope>NUCLEOTIDE SEQUENCE [LARGE SCALE GENOMIC DNA]</scope>
</reference>
<dbReference type="Pfam" id="PF21137">
    <property type="entry name" value="ANM3_C2H2_Zf"/>
    <property type="match status" value="1"/>
</dbReference>
<evidence type="ECO:0000259" key="16">
    <source>
        <dbReference type="Pfam" id="PF21137"/>
    </source>
</evidence>
<dbReference type="Pfam" id="PF13649">
    <property type="entry name" value="Methyltransf_25"/>
    <property type="match status" value="1"/>
</dbReference>
<gene>
    <name evidence="18" type="ORF">CLO192961_LOCUS190676</name>
</gene>
<dbReference type="EC" id="2.1.1.319" evidence="2"/>
<feature type="domain" description="Methyltransferase" evidence="15">
    <location>
        <begin position="238"/>
        <end position="335"/>
    </location>
</feature>
<dbReference type="PANTHER" id="PTHR11006:SF116">
    <property type="entry name" value="PROTEIN METHYLTRANSFERASE"/>
    <property type="match status" value="1"/>
</dbReference>
<keyword evidence="5 12" id="KW-0808">Transferase</keyword>
<evidence type="ECO:0000313" key="18">
    <source>
        <dbReference type="EMBL" id="VUC26509.1"/>
    </source>
</evidence>
<evidence type="ECO:0000256" key="5">
    <source>
        <dbReference type="ARBA" id="ARBA00022679"/>
    </source>
</evidence>
<evidence type="ECO:0000256" key="14">
    <source>
        <dbReference type="SAM" id="MobiDB-lite"/>
    </source>
</evidence>
<evidence type="ECO:0000313" key="19">
    <source>
        <dbReference type="Proteomes" id="UP000766486"/>
    </source>
</evidence>
<comment type="subcellular location">
    <subcellularLocation>
        <location evidence="1">Cytoplasm</location>
        <location evidence="1">Cytosol</location>
    </subcellularLocation>
</comment>
<keyword evidence="19" id="KW-1185">Reference proteome</keyword>
<evidence type="ECO:0000256" key="6">
    <source>
        <dbReference type="ARBA" id="ARBA00022691"/>
    </source>
</evidence>
<evidence type="ECO:0000256" key="1">
    <source>
        <dbReference type="ARBA" id="ARBA00004514"/>
    </source>
</evidence>
<comment type="caution">
    <text evidence="18">The sequence shown here is derived from an EMBL/GenBank/DDBJ whole genome shotgun (WGS) entry which is preliminary data.</text>
</comment>
<dbReference type="Pfam" id="PF22528">
    <property type="entry name" value="PRMT_C"/>
    <property type="match status" value="1"/>
</dbReference>
<dbReference type="InterPro" id="IPR041698">
    <property type="entry name" value="Methyltransf_25"/>
</dbReference>
<name>A0ABY6U6A9_BIOOC</name>